<evidence type="ECO:0000313" key="9">
    <source>
        <dbReference type="Proteomes" id="UP000268084"/>
    </source>
</evidence>
<feature type="signal peptide" evidence="4">
    <location>
        <begin position="1"/>
        <end position="27"/>
    </location>
</feature>
<dbReference type="Proteomes" id="UP000268084">
    <property type="component" value="Chromosome"/>
</dbReference>
<dbReference type="Gene3D" id="3.90.1310.10">
    <property type="entry name" value="Penicillin-binding protein 2a (Domain 2)"/>
    <property type="match status" value="1"/>
</dbReference>
<dbReference type="InterPro" id="IPR032710">
    <property type="entry name" value="NTF2-like_dom_sf"/>
</dbReference>
<dbReference type="Gene3D" id="3.40.710.10">
    <property type="entry name" value="DD-peptidase/beta-lactamase superfamily"/>
    <property type="match status" value="1"/>
</dbReference>
<dbReference type="KEGG" id="nak:EH165_08130"/>
<evidence type="ECO:0000256" key="1">
    <source>
        <dbReference type="ARBA" id="ARBA00004370"/>
    </source>
</evidence>
<accession>A0A3G8ZLB0</accession>
<dbReference type="AlphaFoldDB" id="A0A3G8ZLB0"/>
<dbReference type="GO" id="GO:0005886">
    <property type="term" value="C:plasma membrane"/>
    <property type="evidence" value="ECO:0007669"/>
    <property type="project" value="TreeGrafter"/>
</dbReference>
<reference evidence="8 9" key="1">
    <citation type="submission" date="2018-11" db="EMBL/GenBank/DDBJ databases">
        <authorList>
            <person name="Da X."/>
        </authorList>
    </citation>
    <scope>NUCLEOTIDE SEQUENCE [LARGE SCALE GENOMIC DNA]</scope>
    <source>
        <strain evidence="8 9">S14-144</strain>
    </source>
</reference>
<feature type="domain" description="NTF2-like N-terminal transpeptidase" evidence="7">
    <location>
        <begin position="40"/>
        <end position="147"/>
    </location>
</feature>
<evidence type="ECO:0000259" key="6">
    <source>
        <dbReference type="Pfam" id="PF03717"/>
    </source>
</evidence>
<evidence type="ECO:0000313" key="8">
    <source>
        <dbReference type="EMBL" id="AZI58112.1"/>
    </source>
</evidence>
<dbReference type="SUPFAM" id="SSF56601">
    <property type="entry name" value="beta-lactamase/transpeptidase-like"/>
    <property type="match status" value="1"/>
</dbReference>
<dbReference type="InterPro" id="IPR036138">
    <property type="entry name" value="PBP_dimer_sf"/>
</dbReference>
<dbReference type="Pfam" id="PF00905">
    <property type="entry name" value="Transpeptidase"/>
    <property type="match status" value="1"/>
</dbReference>
<feature type="domain" description="Penicillin-binding protein dimerisation" evidence="6">
    <location>
        <begin position="156"/>
        <end position="276"/>
    </location>
</feature>
<evidence type="ECO:0000256" key="2">
    <source>
        <dbReference type="ARBA" id="ARBA00007171"/>
    </source>
</evidence>
<dbReference type="GO" id="GO:0071555">
    <property type="term" value="P:cell wall organization"/>
    <property type="evidence" value="ECO:0007669"/>
    <property type="project" value="TreeGrafter"/>
</dbReference>
<dbReference type="GO" id="GO:0008658">
    <property type="term" value="F:penicillin binding"/>
    <property type="evidence" value="ECO:0007669"/>
    <property type="project" value="InterPro"/>
</dbReference>
<dbReference type="PROSITE" id="PS51257">
    <property type="entry name" value="PROKAR_LIPOPROTEIN"/>
    <property type="match status" value="1"/>
</dbReference>
<dbReference type="Pfam" id="PF03717">
    <property type="entry name" value="PBP_dimer"/>
    <property type="match status" value="1"/>
</dbReference>
<dbReference type="InterPro" id="IPR007887">
    <property type="entry name" value="MecA_N"/>
</dbReference>
<evidence type="ECO:0000259" key="5">
    <source>
        <dbReference type="Pfam" id="PF00905"/>
    </source>
</evidence>
<dbReference type="SUPFAM" id="SSF54427">
    <property type="entry name" value="NTF2-like"/>
    <property type="match status" value="1"/>
</dbReference>
<dbReference type="InterPro" id="IPR005311">
    <property type="entry name" value="PBP_dimer"/>
</dbReference>
<evidence type="ECO:0000256" key="3">
    <source>
        <dbReference type="ARBA" id="ARBA00023136"/>
    </source>
</evidence>
<name>A0A3G8ZLB0_9ACTN</name>
<comment type="similarity">
    <text evidence="2">Belongs to the transpeptidase family.</text>
</comment>
<protein>
    <recommendedName>
        <fullName evidence="10">Penicillin-binding protein</fullName>
    </recommendedName>
</protein>
<evidence type="ECO:0008006" key="10">
    <source>
        <dbReference type="Google" id="ProtNLM"/>
    </source>
</evidence>
<dbReference type="GO" id="GO:0071972">
    <property type="term" value="F:peptidoglycan L,D-transpeptidase activity"/>
    <property type="evidence" value="ECO:0007669"/>
    <property type="project" value="TreeGrafter"/>
</dbReference>
<keyword evidence="4" id="KW-0732">Signal</keyword>
<dbReference type="GO" id="GO:0046677">
    <property type="term" value="P:response to antibiotic"/>
    <property type="evidence" value="ECO:0007669"/>
    <property type="project" value="InterPro"/>
</dbReference>
<reference evidence="8 9" key="2">
    <citation type="submission" date="2018-12" db="EMBL/GenBank/DDBJ databases">
        <title>Nakamurella antarcticus sp. nov., isolated from Antarctica South Shetland Islands soil.</title>
        <authorList>
            <person name="Peng F."/>
        </authorList>
    </citation>
    <scope>NUCLEOTIDE SEQUENCE [LARGE SCALE GENOMIC DNA]</scope>
    <source>
        <strain evidence="8 9">S14-144</strain>
    </source>
</reference>
<dbReference type="Pfam" id="PF05223">
    <property type="entry name" value="MecA_N"/>
    <property type="match status" value="1"/>
</dbReference>
<gene>
    <name evidence="8" type="ORF">EH165_08130</name>
</gene>
<dbReference type="InterPro" id="IPR001460">
    <property type="entry name" value="PCN-bd_Tpept"/>
</dbReference>
<dbReference type="OrthoDB" id="5241017at2"/>
<keyword evidence="3" id="KW-0472">Membrane</keyword>
<keyword evidence="9" id="KW-1185">Reference proteome</keyword>
<feature type="domain" description="Penicillin-binding protein transpeptidase" evidence="5">
    <location>
        <begin position="335"/>
        <end position="478"/>
    </location>
</feature>
<dbReference type="PANTHER" id="PTHR30627:SF24">
    <property type="entry name" value="PENICILLIN-BINDING PROTEIN 4B"/>
    <property type="match status" value="1"/>
</dbReference>
<organism evidence="8 9">
    <name type="scientific">Nakamurella antarctica</name>
    <dbReference type="NCBI Taxonomy" id="1902245"/>
    <lineage>
        <taxon>Bacteria</taxon>
        <taxon>Bacillati</taxon>
        <taxon>Actinomycetota</taxon>
        <taxon>Actinomycetes</taxon>
        <taxon>Nakamurellales</taxon>
        <taxon>Nakamurellaceae</taxon>
        <taxon>Nakamurella</taxon>
    </lineage>
</organism>
<dbReference type="PANTHER" id="PTHR30627">
    <property type="entry name" value="PEPTIDOGLYCAN D,D-TRANSPEPTIDASE"/>
    <property type="match status" value="1"/>
</dbReference>
<sequence>MMSKNRRPRSQLLLLPLLLVVSIVVSACTAAPAIEPPPAPTAEIAAYAQQWQSGNHIAASVLTTEPAVAQQALDRVEADLQASSLTVLPGAITRVNDNSATVPVDISWSLGDAGTWAYQVQWKWSRQDGAWKLAWDSTSINPDLGPQQGLVVRITKATDGSLVDRDNNQVLSPVRVYSVVAIQAKMTRVPEAASALVSVLGQFDSTLNADEIAAQIAAADPSTGYTVLNLREESYATVADQLAAIPGISAPSSIRNLPVTKDFAKSLLGQVTPIADALTKGVKGWRIVTVDSTGAELKTLSEQQAVPGAKVTLTLDTKVQSAAEGALAKIPEPAVIVAIQPSTGEILAVAQNAPANALGTIALSGQYPPGSIFKIITATAGIDGSSLRADTEVACPGEWVVDSRPIKNSHSFDLGTVALKTAFAKSCNTSFAQIATALPPSALNSTAKEFGVGLDFDMKGAITLTGQVPVAQSIVQQAEDGFGQG</sequence>
<dbReference type="SUPFAM" id="SSF56519">
    <property type="entry name" value="Penicillin binding protein dimerisation domain"/>
    <property type="match status" value="1"/>
</dbReference>
<comment type="subcellular location">
    <subcellularLocation>
        <location evidence="1">Membrane</location>
    </subcellularLocation>
</comment>
<feature type="chain" id="PRO_5039421537" description="Penicillin-binding protein" evidence="4">
    <location>
        <begin position="28"/>
        <end position="485"/>
    </location>
</feature>
<dbReference type="EMBL" id="CP034170">
    <property type="protein sequence ID" value="AZI58112.1"/>
    <property type="molecule type" value="Genomic_DNA"/>
</dbReference>
<dbReference type="InterPro" id="IPR050515">
    <property type="entry name" value="Beta-lactam/transpept"/>
</dbReference>
<evidence type="ECO:0000256" key="4">
    <source>
        <dbReference type="SAM" id="SignalP"/>
    </source>
</evidence>
<proteinExistence type="inferred from homology"/>
<dbReference type="InterPro" id="IPR012338">
    <property type="entry name" value="Beta-lactam/transpept-like"/>
</dbReference>
<evidence type="ECO:0000259" key="7">
    <source>
        <dbReference type="Pfam" id="PF05223"/>
    </source>
</evidence>